<feature type="transmembrane region" description="Helical" evidence="2">
    <location>
        <begin position="598"/>
        <end position="619"/>
    </location>
</feature>
<keyword evidence="2" id="KW-1133">Transmembrane helix</keyword>
<sequence length="846" mass="91175">MEIMILIAVLCFLCVFILLIANLAALANCCGKLRSLNRRLDRFELQWLLHPPPPAPPPERRQPEPGVQKPSAGPPLSLSEPAGPVAAMNPDTAPAPELPPAVPETPAAGRAGKFAAALAAESAPKPFPAAPVPSPRPMPSPLFSAKEEPVPPLPEFDRKAQEALQKIWNWISVGEEYRPGKVAVEYAVATVWLVRSAVLLLLIGIGFFVKYSHDNNLFPPQLRIAGVILLGLAVIAAGCRLSRNPRYRLLGFGLAGIGVVTLYFSIFASASIYRFLPNTAAFPLMILITVAGALLSLRLNSLFVALAAVLGGYATPVLLSTGAKQLPELFGYLLMIGAGSLFLAFYRNWRLLNFVAFASNGALFCGAVWKFYDPQLPADWRAVVGFGSGFFVLFSVLPLLYSLLHRLKITLLETLLLAVNTAGFLWIAVRSTQQAFPGMRYEAGVTVFAALVFAAEFLICVRCRVRDRNLYLSLLTFSSLAVALTVPLLFSASWITAAWAIQAALMLYLGVRSGSRFLQLLASVLYVVAGGYAAALLGGGGAYVSYLAGLTDRLVSLGTFSLSLVAGCFVMRRGSGSPPSEAVTANEPSVFGEWKSTAFACLFFWGAAVSVFLLCRIEIGKLPDVVPTLRLLLCAVLYLGTLAFLLRQDRFCATSAIRRIMAVAMIASGCDLARLALTARYADYPALAGFRLAGFLIFSAGAAAVALVLRNRHSRESMAELFGSFAGAVWFVYSSAELYRALNLYLPEFATGGLSVLWAVYALALLAGGIRYRKKPLRMTGLALFGVVAAKAIFLDLARLPSLYRVLAFLAMGLLFFIGAFAYMRVEQLFRPHDGEPERGGGGHEA</sequence>
<comment type="caution">
    <text evidence="3">The sequence shown here is derived from an EMBL/GenBank/DDBJ whole genome shotgun (WGS) entry which is preliminary data.</text>
</comment>
<organism evidence="3 4">
    <name type="scientific">Victivallis lenta</name>
    <dbReference type="NCBI Taxonomy" id="2606640"/>
    <lineage>
        <taxon>Bacteria</taxon>
        <taxon>Pseudomonadati</taxon>
        <taxon>Lentisphaerota</taxon>
        <taxon>Lentisphaeria</taxon>
        <taxon>Victivallales</taxon>
        <taxon>Victivallaceae</taxon>
        <taxon>Victivallis</taxon>
    </lineage>
</organism>
<dbReference type="Proteomes" id="UP000435649">
    <property type="component" value="Unassembled WGS sequence"/>
</dbReference>
<dbReference type="PANTHER" id="PTHR38434">
    <property type="entry name" value="BLL2549 PROTEIN"/>
    <property type="match status" value="1"/>
</dbReference>
<feature type="transmembrane region" description="Helical" evidence="2">
    <location>
        <begin position="411"/>
        <end position="429"/>
    </location>
</feature>
<feature type="transmembrane region" description="Helical" evidence="2">
    <location>
        <begin position="745"/>
        <end position="767"/>
    </location>
</feature>
<feature type="transmembrane region" description="Helical" evidence="2">
    <location>
        <begin position="779"/>
        <end position="797"/>
    </location>
</feature>
<feature type="transmembrane region" description="Helical" evidence="2">
    <location>
        <begin position="803"/>
        <end position="823"/>
    </location>
</feature>
<feature type="transmembrane region" description="Helical" evidence="2">
    <location>
        <begin position="721"/>
        <end position="739"/>
    </location>
</feature>
<proteinExistence type="predicted"/>
<dbReference type="PANTHER" id="PTHR38434:SF1">
    <property type="entry name" value="BLL2549 PROTEIN"/>
    <property type="match status" value="1"/>
</dbReference>
<dbReference type="AlphaFoldDB" id="A0A844FZ80"/>
<feature type="transmembrane region" description="Helical" evidence="2">
    <location>
        <begin position="186"/>
        <end position="209"/>
    </location>
</feature>
<dbReference type="RefSeq" id="WP_154417272.1">
    <property type="nucleotide sequence ID" value="NZ_VUNS01000004.1"/>
</dbReference>
<feature type="transmembrane region" description="Helical" evidence="2">
    <location>
        <begin position="6"/>
        <end position="29"/>
    </location>
</feature>
<feature type="transmembrane region" description="Helical" evidence="2">
    <location>
        <begin position="275"/>
        <end position="295"/>
    </location>
</feature>
<feature type="transmembrane region" description="Helical" evidence="2">
    <location>
        <begin position="689"/>
        <end position="709"/>
    </location>
</feature>
<feature type="region of interest" description="Disordered" evidence="1">
    <location>
        <begin position="51"/>
        <end position="106"/>
    </location>
</feature>
<feature type="transmembrane region" description="Helical" evidence="2">
    <location>
        <begin position="554"/>
        <end position="571"/>
    </location>
</feature>
<accession>A0A844FZ80</accession>
<dbReference type="InterPro" id="IPR019286">
    <property type="entry name" value="DUF2339_TM"/>
</dbReference>
<keyword evidence="2" id="KW-0812">Transmembrane</keyword>
<feature type="transmembrane region" description="Helical" evidence="2">
    <location>
        <begin position="523"/>
        <end position="548"/>
    </location>
</feature>
<evidence type="ECO:0000256" key="2">
    <source>
        <dbReference type="SAM" id="Phobius"/>
    </source>
</evidence>
<protein>
    <submittedName>
        <fullName evidence="3">DUF2339 domain-containing protein</fullName>
    </submittedName>
</protein>
<keyword evidence="2" id="KW-0472">Membrane</keyword>
<reference evidence="3 4" key="1">
    <citation type="submission" date="2019-08" db="EMBL/GenBank/DDBJ databases">
        <title>In-depth cultivation of the pig gut microbiome towards novel bacterial diversity and tailored functional studies.</title>
        <authorList>
            <person name="Wylensek D."/>
            <person name="Hitch T.C.A."/>
            <person name="Clavel T."/>
        </authorList>
    </citation>
    <scope>NUCLEOTIDE SEQUENCE [LARGE SCALE GENOMIC DNA]</scope>
    <source>
        <strain evidence="3 4">BBE-744-WT-12</strain>
    </source>
</reference>
<dbReference type="EMBL" id="VUNS01000004">
    <property type="protein sequence ID" value="MST96587.1"/>
    <property type="molecule type" value="Genomic_DNA"/>
</dbReference>
<feature type="transmembrane region" description="Helical" evidence="2">
    <location>
        <begin position="625"/>
        <end position="645"/>
    </location>
</feature>
<keyword evidence="4" id="KW-1185">Reference proteome</keyword>
<gene>
    <name evidence="3" type="ORF">FYJ85_05945</name>
</gene>
<evidence type="ECO:0000313" key="4">
    <source>
        <dbReference type="Proteomes" id="UP000435649"/>
    </source>
</evidence>
<feature type="transmembrane region" description="Helical" evidence="2">
    <location>
        <begin position="329"/>
        <end position="346"/>
    </location>
</feature>
<feature type="transmembrane region" description="Helical" evidence="2">
    <location>
        <begin position="302"/>
        <end position="323"/>
    </location>
</feature>
<name>A0A844FZ80_9BACT</name>
<feature type="transmembrane region" description="Helical" evidence="2">
    <location>
        <begin position="221"/>
        <end position="242"/>
    </location>
</feature>
<feature type="transmembrane region" description="Helical" evidence="2">
    <location>
        <begin position="384"/>
        <end position="404"/>
    </location>
</feature>
<evidence type="ECO:0000256" key="1">
    <source>
        <dbReference type="SAM" id="MobiDB-lite"/>
    </source>
</evidence>
<feature type="transmembrane region" description="Helical" evidence="2">
    <location>
        <begin position="249"/>
        <end position="269"/>
    </location>
</feature>
<feature type="transmembrane region" description="Helical" evidence="2">
    <location>
        <begin position="351"/>
        <end position="372"/>
    </location>
</feature>
<evidence type="ECO:0000313" key="3">
    <source>
        <dbReference type="EMBL" id="MST96587.1"/>
    </source>
</evidence>
<dbReference type="Pfam" id="PF10101">
    <property type="entry name" value="DUF2339"/>
    <property type="match status" value="1"/>
</dbReference>
<feature type="transmembrane region" description="Helical" evidence="2">
    <location>
        <begin position="441"/>
        <end position="461"/>
    </location>
</feature>
<feature type="transmembrane region" description="Helical" evidence="2">
    <location>
        <begin position="470"/>
        <end position="488"/>
    </location>
</feature>